<organism evidence="8 9">
    <name type="scientific">Rhodosorus marinus</name>
    <dbReference type="NCBI Taxonomy" id="101924"/>
    <lineage>
        <taxon>Eukaryota</taxon>
        <taxon>Rhodophyta</taxon>
        <taxon>Stylonematophyceae</taxon>
        <taxon>Stylonematales</taxon>
        <taxon>Stylonemataceae</taxon>
        <taxon>Rhodosorus</taxon>
    </lineage>
</organism>
<evidence type="ECO:0000256" key="7">
    <source>
        <dbReference type="ARBA" id="ARBA00022833"/>
    </source>
</evidence>
<comment type="similarity">
    <text evidence="2">Belongs to the endoribonuclease YbeY family.</text>
</comment>
<evidence type="ECO:0000256" key="4">
    <source>
        <dbReference type="ARBA" id="ARBA00022723"/>
    </source>
</evidence>
<dbReference type="InterPro" id="IPR020549">
    <property type="entry name" value="YbeY_CS"/>
</dbReference>
<dbReference type="AlphaFoldDB" id="A0AAV8UT15"/>
<proteinExistence type="inferred from homology"/>
<dbReference type="GO" id="GO:0004222">
    <property type="term" value="F:metalloendopeptidase activity"/>
    <property type="evidence" value="ECO:0007669"/>
    <property type="project" value="InterPro"/>
</dbReference>
<dbReference type="GO" id="GO:0006364">
    <property type="term" value="P:rRNA processing"/>
    <property type="evidence" value="ECO:0007669"/>
    <property type="project" value="InterPro"/>
</dbReference>
<dbReference type="NCBIfam" id="TIGR00043">
    <property type="entry name" value="rRNA maturation RNase YbeY"/>
    <property type="match status" value="1"/>
</dbReference>
<evidence type="ECO:0000256" key="6">
    <source>
        <dbReference type="ARBA" id="ARBA00022801"/>
    </source>
</evidence>
<keyword evidence="3" id="KW-0540">Nuclease</keyword>
<comment type="caution">
    <text evidence="8">The sequence shown here is derived from an EMBL/GenBank/DDBJ whole genome shotgun (WGS) entry which is preliminary data.</text>
</comment>
<dbReference type="InterPro" id="IPR023091">
    <property type="entry name" value="MetalPrtase_cat_dom_sf_prd"/>
</dbReference>
<gene>
    <name evidence="8" type="ORF">NDN08_001708</name>
</gene>
<dbReference type="InterPro" id="IPR002036">
    <property type="entry name" value="YbeY"/>
</dbReference>
<evidence type="ECO:0000256" key="1">
    <source>
        <dbReference type="ARBA" id="ARBA00001947"/>
    </source>
</evidence>
<dbReference type="EMBL" id="JAMWBK010000005">
    <property type="protein sequence ID" value="KAJ8905199.1"/>
    <property type="molecule type" value="Genomic_DNA"/>
</dbReference>
<keyword evidence="4" id="KW-0479">Metal-binding</keyword>
<dbReference type="GO" id="GO:0046872">
    <property type="term" value="F:metal ion binding"/>
    <property type="evidence" value="ECO:0007669"/>
    <property type="project" value="UniProtKB-KW"/>
</dbReference>
<dbReference type="SUPFAM" id="SSF55486">
    <property type="entry name" value="Metalloproteases ('zincins'), catalytic domain"/>
    <property type="match status" value="1"/>
</dbReference>
<evidence type="ECO:0000313" key="9">
    <source>
        <dbReference type="Proteomes" id="UP001157974"/>
    </source>
</evidence>
<reference evidence="8 9" key="1">
    <citation type="journal article" date="2023" name="Nat. Commun.">
        <title>Origin of minicircular mitochondrial genomes in red algae.</title>
        <authorList>
            <person name="Lee Y."/>
            <person name="Cho C.H."/>
            <person name="Lee Y.M."/>
            <person name="Park S.I."/>
            <person name="Yang J.H."/>
            <person name="West J.A."/>
            <person name="Bhattacharya D."/>
            <person name="Yoon H.S."/>
        </authorList>
    </citation>
    <scope>NUCLEOTIDE SEQUENCE [LARGE SCALE GENOMIC DNA]</scope>
    <source>
        <strain evidence="8 9">CCMP1338</strain>
        <tissue evidence="8">Whole cell</tissue>
    </source>
</reference>
<dbReference type="HAMAP" id="MF_00009">
    <property type="entry name" value="Endoribonucl_YbeY"/>
    <property type="match status" value="1"/>
</dbReference>
<keyword evidence="9" id="KW-1185">Reference proteome</keyword>
<sequence length="152" mass="17358">MIKVRNTQRKISVDLDVFRKQVGAVKRTLGRNEYCVGYWLASDRTLQRFNKEYRGINKPTDALSFRADIPYDLGDVLIGVQYIARRAEHYRVPVSHVLPLVVVHSLCHLAGHDHDHPGSEEKMHEAEGKALADLKELGLYHGEGIEDIYSTY</sequence>
<dbReference type="GO" id="GO:0004519">
    <property type="term" value="F:endonuclease activity"/>
    <property type="evidence" value="ECO:0007669"/>
    <property type="project" value="UniProtKB-KW"/>
</dbReference>
<evidence type="ECO:0000313" key="8">
    <source>
        <dbReference type="EMBL" id="KAJ8905199.1"/>
    </source>
</evidence>
<dbReference type="PANTHER" id="PTHR46986">
    <property type="entry name" value="ENDORIBONUCLEASE YBEY, CHLOROPLASTIC"/>
    <property type="match status" value="1"/>
</dbReference>
<keyword evidence="7" id="KW-0862">Zinc</keyword>
<evidence type="ECO:0000256" key="2">
    <source>
        <dbReference type="ARBA" id="ARBA00010875"/>
    </source>
</evidence>
<dbReference type="Gene3D" id="3.40.390.30">
    <property type="entry name" value="Metalloproteases ('zincins'), catalytic domain"/>
    <property type="match status" value="1"/>
</dbReference>
<dbReference type="Proteomes" id="UP001157974">
    <property type="component" value="Unassembled WGS sequence"/>
</dbReference>
<protein>
    <submittedName>
        <fullName evidence="8">Uncharacterized protein</fullName>
    </submittedName>
</protein>
<evidence type="ECO:0000256" key="3">
    <source>
        <dbReference type="ARBA" id="ARBA00022722"/>
    </source>
</evidence>
<dbReference type="PANTHER" id="PTHR46986:SF1">
    <property type="entry name" value="ENDORIBONUCLEASE YBEY, CHLOROPLASTIC"/>
    <property type="match status" value="1"/>
</dbReference>
<keyword evidence="5" id="KW-0255">Endonuclease</keyword>
<dbReference type="PROSITE" id="PS01306">
    <property type="entry name" value="UPF0054"/>
    <property type="match status" value="1"/>
</dbReference>
<comment type="cofactor">
    <cofactor evidence="1">
        <name>Zn(2+)</name>
        <dbReference type="ChEBI" id="CHEBI:29105"/>
    </cofactor>
</comment>
<name>A0AAV8UT15_9RHOD</name>
<evidence type="ECO:0000256" key="5">
    <source>
        <dbReference type="ARBA" id="ARBA00022759"/>
    </source>
</evidence>
<keyword evidence="6" id="KW-0378">Hydrolase</keyword>
<dbReference type="Pfam" id="PF02130">
    <property type="entry name" value="YbeY"/>
    <property type="match status" value="1"/>
</dbReference>
<accession>A0AAV8UT15</accession>